<feature type="binding site" evidence="1">
    <location>
        <begin position="3"/>
        <end position="10"/>
    </location>
    <ligand>
        <name>ATP</name>
        <dbReference type="ChEBI" id="CHEBI:30616"/>
    </ligand>
</feature>
<evidence type="ECO:0000313" key="3">
    <source>
        <dbReference type="Proteomes" id="UP001204142"/>
    </source>
</evidence>
<dbReference type="SUPFAM" id="SSF53067">
    <property type="entry name" value="Actin-like ATPase domain"/>
    <property type="match status" value="1"/>
</dbReference>
<comment type="pathway">
    <text evidence="1">Amino-sugar metabolism; 1,6-anhydro-N-acetylmuramate degradation.</text>
</comment>
<dbReference type="Gene3D" id="3.30.420.40">
    <property type="match status" value="2"/>
</dbReference>
<keyword evidence="1" id="KW-0547">Nucleotide-binding</keyword>
<comment type="caution">
    <text evidence="2">The sequence shown here is derived from an EMBL/GenBank/DDBJ whole genome shotgun (WGS) entry which is preliminary data.</text>
</comment>
<organism evidence="2 3">
    <name type="scientific">Limnobacter humi</name>
    <dbReference type="NCBI Taxonomy" id="1778671"/>
    <lineage>
        <taxon>Bacteria</taxon>
        <taxon>Pseudomonadati</taxon>
        <taxon>Pseudomonadota</taxon>
        <taxon>Betaproteobacteria</taxon>
        <taxon>Burkholderiales</taxon>
        <taxon>Burkholderiaceae</taxon>
        <taxon>Limnobacter</taxon>
    </lineage>
</organism>
<keyword evidence="1" id="KW-0119">Carbohydrate metabolism</keyword>
<dbReference type="RefSeq" id="WP_256764644.1">
    <property type="nucleotide sequence ID" value="NZ_JANIGO010000003.1"/>
</dbReference>
<keyword evidence="1 2" id="KW-0418">Kinase</keyword>
<reference evidence="2 3" key="1">
    <citation type="submission" date="2022-07" db="EMBL/GenBank/DDBJ databases">
        <authorList>
            <person name="Xamxidin M."/>
            <person name="Wu M."/>
        </authorList>
    </citation>
    <scope>NUCLEOTIDE SEQUENCE [LARGE SCALE GENOMIC DNA]</scope>
    <source>
        <strain evidence="2 3">NBRC 111650</strain>
    </source>
</reference>
<gene>
    <name evidence="1" type="primary">anmK</name>
    <name evidence="2" type="ORF">NQT62_10465</name>
</gene>
<dbReference type="EC" id="2.7.1.170" evidence="1"/>
<dbReference type="InterPro" id="IPR005338">
    <property type="entry name" value="Anhydro_N_Ac-Mur_kinase"/>
</dbReference>
<dbReference type="InterPro" id="IPR043129">
    <property type="entry name" value="ATPase_NBD"/>
</dbReference>
<dbReference type="PANTHER" id="PTHR30605:SF0">
    <property type="entry name" value="ANHYDRO-N-ACETYLMURAMIC ACID KINASE"/>
    <property type="match status" value="1"/>
</dbReference>
<name>A0ABT1WH52_9BURK</name>
<dbReference type="Proteomes" id="UP001204142">
    <property type="component" value="Unassembled WGS sequence"/>
</dbReference>
<dbReference type="EMBL" id="JANIGO010000003">
    <property type="protein sequence ID" value="MCQ8896852.1"/>
    <property type="molecule type" value="Genomic_DNA"/>
</dbReference>
<protein>
    <recommendedName>
        <fullName evidence="1">Anhydro-N-acetylmuramic acid kinase</fullName>
        <ecNumber evidence="1">2.7.1.170</ecNumber>
    </recommendedName>
    <alternativeName>
        <fullName evidence="1">AnhMurNAc kinase</fullName>
    </alternativeName>
</protein>
<comment type="catalytic activity">
    <reaction evidence="1">
        <text>1,6-anhydro-N-acetyl-beta-muramate + ATP + H2O = N-acetyl-D-muramate 6-phosphate + ADP + H(+)</text>
        <dbReference type="Rhea" id="RHEA:24952"/>
        <dbReference type="ChEBI" id="CHEBI:15377"/>
        <dbReference type="ChEBI" id="CHEBI:15378"/>
        <dbReference type="ChEBI" id="CHEBI:30616"/>
        <dbReference type="ChEBI" id="CHEBI:58690"/>
        <dbReference type="ChEBI" id="CHEBI:58722"/>
        <dbReference type="ChEBI" id="CHEBI:456216"/>
        <dbReference type="EC" id="2.7.1.170"/>
    </reaction>
</comment>
<proteinExistence type="inferred from homology"/>
<evidence type="ECO:0000256" key="1">
    <source>
        <dbReference type="HAMAP-Rule" id="MF_01270"/>
    </source>
</evidence>
<evidence type="ECO:0000313" key="2">
    <source>
        <dbReference type="EMBL" id="MCQ8896852.1"/>
    </source>
</evidence>
<comment type="similarity">
    <text evidence="1">Belongs to the anhydro-N-acetylmuramic acid kinase family.</text>
</comment>
<dbReference type="Pfam" id="PF03702">
    <property type="entry name" value="AnmK"/>
    <property type="match status" value="1"/>
</dbReference>
<keyword evidence="1" id="KW-0067">ATP-binding</keyword>
<sequence>MSGTSTDGVDVAALHWLPDGQLRFLGMVSQAFEPGLQSNLLALQAVPPVPASLSDDPLLFMLTARQALSDAYVDGARMLLSTIGLDSTDVRAFGVHGQTLRHRPDLGFTYQIMDAARVATRLEIHVVHDFRAKDVALSGQGAPLVPAFHRAWLEARGMSNGTGVLNLGGFSNLTLLGTSNTPVTGGDCGPANCLMDAWAWRTRQQTMDEDGLMAAAGHVDQALLSSLLSHPFLARAWPKSTGRDDFTLAWLDDCLAGLHGRPSDEDVMRTLLEFSVQCVVRCLRENCSNPLNRLVVCGGGVRNPVLMSALSAALAPLEVRGFDELGLPAQAVEACAFAWMAGALLSGTPANCVGVTGASQAALLGSVQAWN</sequence>
<dbReference type="GO" id="GO:0016301">
    <property type="term" value="F:kinase activity"/>
    <property type="evidence" value="ECO:0007669"/>
    <property type="project" value="UniProtKB-KW"/>
</dbReference>
<dbReference type="HAMAP" id="MF_01270">
    <property type="entry name" value="AnhMurNAc_kinase"/>
    <property type="match status" value="1"/>
</dbReference>
<comment type="pathway">
    <text evidence="1">Cell wall biogenesis; peptidoglycan recycling.</text>
</comment>
<dbReference type="NCBIfam" id="NF007139">
    <property type="entry name" value="PRK09585.1-3"/>
    <property type="match status" value="1"/>
</dbReference>
<comment type="function">
    <text evidence="1">Catalyzes the specific phosphorylation of 1,6-anhydro-N-acetylmuramic acid (anhMurNAc) with the simultaneous cleavage of the 1,6-anhydro ring, generating MurNAc-6-P. Is required for the utilization of anhMurNAc either imported from the medium or derived from its own cell wall murein, and thus plays a role in cell wall recycling.</text>
</comment>
<dbReference type="PANTHER" id="PTHR30605">
    <property type="entry name" value="ANHYDRO-N-ACETYLMURAMIC ACID KINASE"/>
    <property type="match status" value="1"/>
</dbReference>
<keyword evidence="3" id="KW-1185">Reference proteome</keyword>
<keyword evidence="1 2" id="KW-0808">Transferase</keyword>
<accession>A0ABT1WH52</accession>